<protein>
    <submittedName>
        <fullName evidence="1">Uncharacterized protein</fullName>
    </submittedName>
</protein>
<dbReference type="EMBL" id="CP010086">
    <property type="protein sequence ID" value="AJG98042.1"/>
    <property type="molecule type" value="Genomic_DNA"/>
</dbReference>
<sequence>MKKFAFVLSIILLITFNINKTTATAESLPQNFSEGFYTISDLSIMQNIMYNVQNISPNEVFMIIFDGNKRIQQSIRFEGHSMKYVMRPMKYDYKIIIIGDGSISFSPININGR</sequence>
<evidence type="ECO:0000313" key="1">
    <source>
        <dbReference type="EMBL" id="AJG98042.1"/>
    </source>
</evidence>
<dbReference type="RefSeq" id="WP_041895147.1">
    <property type="nucleotide sequence ID" value="NZ_CP010086.2"/>
</dbReference>
<name>A0A0B5QJC8_CLOBE</name>
<accession>A0A0B5QJC8</accession>
<organism evidence="1 2">
    <name type="scientific">Clostridium beijerinckii</name>
    <name type="common">Clostridium MP</name>
    <dbReference type="NCBI Taxonomy" id="1520"/>
    <lineage>
        <taxon>Bacteria</taxon>
        <taxon>Bacillati</taxon>
        <taxon>Bacillota</taxon>
        <taxon>Clostridia</taxon>
        <taxon>Eubacteriales</taxon>
        <taxon>Clostridiaceae</taxon>
        <taxon>Clostridium</taxon>
    </lineage>
</organism>
<dbReference type="AlphaFoldDB" id="A0A0B5QJC8"/>
<reference evidence="2" key="1">
    <citation type="submission" date="2014-12" db="EMBL/GenBank/DDBJ databases">
        <title>Genome sequence of Clostridium beijerinckii strain 59B.</title>
        <authorList>
            <person name="Little G.T."/>
            <person name="Minton N.P."/>
        </authorList>
    </citation>
    <scope>NUCLEOTIDE SEQUENCE [LARGE SCALE GENOMIC DNA]</scope>
    <source>
        <strain evidence="2">59B</strain>
    </source>
</reference>
<dbReference type="Proteomes" id="UP000031866">
    <property type="component" value="Chromosome"/>
</dbReference>
<dbReference type="OrthoDB" id="9924331at2"/>
<evidence type="ECO:0000313" key="2">
    <source>
        <dbReference type="Proteomes" id="UP000031866"/>
    </source>
</evidence>
<gene>
    <name evidence="1" type="ORF">LF65_01430</name>
</gene>
<proteinExistence type="predicted"/>
<dbReference type="KEGG" id="cbei:LF65_01430"/>